<evidence type="ECO:0000313" key="7">
    <source>
        <dbReference type="Proteomes" id="UP000285112"/>
    </source>
</evidence>
<dbReference type="Proteomes" id="UP000285112">
    <property type="component" value="Unassembled WGS sequence"/>
</dbReference>
<dbReference type="Pfam" id="PF21036">
    <property type="entry name" value="EryCIII-like_N"/>
    <property type="match status" value="1"/>
</dbReference>
<feature type="domain" description="Erythromycin biosynthesis protein CIII-like N-terminal" evidence="5">
    <location>
        <begin position="27"/>
        <end position="227"/>
    </location>
</feature>
<dbReference type="InterPro" id="IPR050426">
    <property type="entry name" value="Glycosyltransferase_28"/>
</dbReference>
<keyword evidence="3" id="KW-0808">Transferase</keyword>
<dbReference type="InterPro" id="IPR002213">
    <property type="entry name" value="UDP_glucos_trans"/>
</dbReference>
<dbReference type="GO" id="GO:0008194">
    <property type="term" value="F:UDP-glycosyltransferase activity"/>
    <property type="evidence" value="ECO:0007669"/>
    <property type="project" value="InterPro"/>
</dbReference>
<evidence type="ECO:0000256" key="3">
    <source>
        <dbReference type="ARBA" id="ARBA00022679"/>
    </source>
</evidence>
<dbReference type="EMBL" id="QZFV01000107">
    <property type="protein sequence ID" value="RJQ81693.1"/>
    <property type="molecule type" value="Genomic_DNA"/>
</dbReference>
<proteinExistence type="inferred from homology"/>
<dbReference type="FunFam" id="3.40.50.2000:FF:000072">
    <property type="entry name" value="Glycosyl transferase"/>
    <property type="match status" value="1"/>
</dbReference>
<comment type="caution">
    <text evidence="6">The sequence shown here is derived from an EMBL/GenBank/DDBJ whole genome shotgun (WGS) entry which is preliminary data.</text>
</comment>
<feature type="domain" description="Erythromycin biosynthesis protein CIII-like C-terminal" evidence="4">
    <location>
        <begin position="242"/>
        <end position="380"/>
    </location>
</feature>
<organism evidence="6 7">
    <name type="scientific">Amycolatopsis panacis</name>
    <dbReference type="NCBI Taxonomy" id="2340917"/>
    <lineage>
        <taxon>Bacteria</taxon>
        <taxon>Bacillati</taxon>
        <taxon>Actinomycetota</taxon>
        <taxon>Actinomycetes</taxon>
        <taxon>Pseudonocardiales</taxon>
        <taxon>Pseudonocardiaceae</taxon>
        <taxon>Amycolatopsis</taxon>
    </lineage>
</organism>
<keyword evidence="7" id="KW-1185">Reference proteome</keyword>
<comment type="similarity">
    <text evidence="1">Belongs to the glycosyltransferase 28 family.</text>
</comment>
<reference evidence="6 7" key="1">
    <citation type="submission" date="2018-09" db="EMBL/GenBank/DDBJ databases">
        <title>YIM PH 21725 draft genome.</title>
        <authorList>
            <person name="Miao C."/>
        </authorList>
    </citation>
    <scope>NUCLEOTIDE SEQUENCE [LARGE SCALE GENOMIC DNA]</scope>
    <source>
        <strain evidence="7">YIM PH21725</strain>
    </source>
</reference>
<dbReference type="GO" id="GO:0016758">
    <property type="term" value="F:hexosyltransferase activity"/>
    <property type="evidence" value="ECO:0007669"/>
    <property type="project" value="UniProtKB-ARBA"/>
</dbReference>
<gene>
    <name evidence="6" type="ORF">D5S19_23015</name>
</gene>
<evidence type="ECO:0000256" key="2">
    <source>
        <dbReference type="ARBA" id="ARBA00022676"/>
    </source>
</evidence>
<accession>A0A419HX96</accession>
<dbReference type="CDD" id="cd03784">
    <property type="entry name" value="GT1_Gtf-like"/>
    <property type="match status" value="1"/>
</dbReference>
<evidence type="ECO:0000313" key="6">
    <source>
        <dbReference type="EMBL" id="RJQ81693.1"/>
    </source>
</evidence>
<evidence type="ECO:0000259" key="4">
    <source>
        <dbReference type="Pfam" id="PF06722"/>
    </source>
</evidence>
<dbReference type="InterPro" id="IPR010610">
    <property type="entry name" value="EryCIII-like_C"/>
</dbReference>
<sequence>MEVSHMRVLFLTSSAVGHVFPFIPTAWALRSAGHEVLFGGIGDAVDAVARAGLHAVDLAPDANVGAVVGAYTAQSGLDWNSAQMADREFIVDYAAELFAKISDIGVDGGVRLAETWRPDLVVHGHLQGVGPLVGQKVSVPAVEHGIDFGSQPLLTERLHQYMADSYQRHGLTGPLRRDAVINVAPPSIAFDSSFGWFVRYVPYNTGGSMPEWLLAKPERPLVGVTLGTTVPQLSGVGGLRGLVEAAAEVDADFVLALGKADPAELGALPDNVRAAGWVPLNALLANCAALVHHAGSGATMGALTAGVPQLVLPHGLNQFYNASVVAERGVGLAPEVSSLDSAVIQELVSSTELRKAASEVRAEIAALPSPAAMVDRLVALAG</sequence>
<dbReference type="Gene3D" id="3.40.50.2000">
    <property type="entry name" value="Glycogen Phosphorylase B"/>
    <property type="match status" value="2"/>
</dbReference>
<evidence type="ECO:0000256" key="1">
    <source>
        <dbReference type="ARBA" id="ARBA00006962"/>
    </source>
</evidence>
<dbReference type="PANTHER" id="PTHR48050">
    <property type="entry name" value="STEROL 3-BETA-GLUCOSYLTRANSFERASE"/>
    <property type="match status" value="1"/>
</dbReference>
<protein>
    <submittedName>
        <fullName evidence="6">DUF1205 domain-containing protein</fullName>
    </submittedName>
</protein>
<name>A0A419HX96_9PSEU</name>
<evidence type="ECO:0000259" key="5">
    <source>
        <dbReference type="Pfam" id="PF21036"/>
    </source>
</evidence>
<dbReference type="InterPro" id="IPR048284">
    <property type="entry name" value="EryCIII-like_N"/>
</dbReference>
<dbReference type="SUPFAM" id="SSF53756">
    <property type="entry name" value="UDP-Glycosyltransferase/glycogen phosphorylase"/>
    <property type="match status" value="1"/>
</dbReference>
<dbReference type="AlphaFoldDB" id="A0A419HX96"/>
<dbReference type="Pfam" id="PF06722">
    <property type="entry name" value="EryCIII-like_C"/>
    <property type="match status" value="1"/>
</dbReference>
<dbReference type="GO" id="GO:0017000">
    <property type="term" value="P:antibiotic biosynthetic process"/>
    <property type="evidence" value="ECO:0007669"/>
    <property type="project" value="UniProtKB-ARBA"/>
</dbReference>
<keyword evidence="2" id="KW-0328">Glycosyltransferase</keyword>
<dbReference type="PANTHER" id="PTHR48050:SF13">
    <property type="entry name" value="STEROL 3-BETA-GLUCOSYLTRANSFERASE UGT80A2"/>
    <property type="match status" value="1"/>
</dbReference>